<keyword evidence="3" id="KW-1185">Reference proteome</keyword>
<dbReference type="PANTHER" id="PTHR40278:SF1">
    <property type="entry name" value="DNA UTILIZATION PROTEIN HOFN"/>
    <property type="match status" value="1"/>
</dbReference>
<dbReference type="EMBL" id="LYPC01000020">
    <property type="protein sequence ID" value="OCT14146.1"/>
    <property type="molecule type" value="Genomic_DNA"/>
</dbReference>
<dbReference type="Pfam" id="PF05137">
    <property type="entry name" value="PilN"/>
    <property type="match status" value="1"/>
</dbReference>
<reference evidence="3" key="1">
    <citation type="submission" date="2016-05" db="EMBL/GenBank/DDBJ databases">
        <title>Paenibacillus oryzae. sp. nov., isolated from the rice root.</title>
        <authorList>
            <person name="Zhang J."/>
            <person name="Zhang X."/>
        </authorList>
    </citation>
    <scope>NUCLEOTIDE SEQUENCE [LARGE SCALE GENOMIC DNA]</scope>
    <source>
        <strain evidence="3">KCTC13222</strain>
    </source>
</reference>
<gene>
    <name evidence="2" type="ORF">A8709_25205</name>
</gene>
<dbReference type="Proteomes" id="UP000093309">
    <property type="component" value="Unassembled WGS sequence"/>
</dbReference>
<sequence length="203" mass="21502">MSTAVQKLQSIEINLLQTRQDEQTGTSPTLKYVFIAALVVVVGGMGWMYTSAKSDIKSSNKALEQINLQIKEGQSKLASSPTAGAVADFLALPKQLSASKPLATDVLDKLSALMPLSSNLTALSFGEGNKLKITGNFASSEDIITFMQATKASASFTLLSTSGMTKVVAAAEDKNAPVVIDPPLPVIQATFELQYKTDTNKKG</sequence>
<name>A0A1C1A0S3_9BACL</name>
<dbReference type="AlphaFoldDB" id="A0A1C1A0S3"/>
<dbReference type="InterPro" id="IPR007813">
    <property type="entry name" value="PilN"/>
</dbReference>
<organism evidence="2 3">
    <name type="scientific">Paenibacillus pectinilyticus</name>
    <dbReference type="NCBI Taxonomy" id="512399"/>
    <lineage>
        <taxon>Bacteria</taxon>
        <taxon>Bacillati</taxon>
        <taxon>Bacillota</taxon>
        <taxon>Bacilli</taxon>
        <taxon>Bacillales</taxon>
        <taxon>Paenibacillaceae</taxon>
        <taxon>Paenibacillus</taxon>
    </lineage>
</organism>
<dbReference type="PANTHER" id="PTHR40278">
    <property type="entry name" value="DNA UTILIZATION PROTEIN HOFN"/>
    <property type="match status" value="1"/>
</dbReference>
<keyword evidence="1" id="KW-0812">Transmembrane</keyword>
<keyword evidence="1" id="KW-0472">Membrane</keyword>
<dbReference type="RefSeq" id="WP_065852999.1">
    <property type="nucleotide sequence ID" value="NZ_LYPC01000020.1"/>
</dbReference>
<dbReference type="InterPro" id="IPR052534">
    <property type="entry name" value="Extracell_DNA_Util/SecSys_Comp"/>
</dbReference>
<protein>
    <recommendedName>
        <fullName evidence="4">Fimbrial protein</fullName>
    </recommendedName>
</protein>
<dbReference type="OrthoDB" id="2590733at2"/>
<evidence type="ECO:0000256" key="1">
    <source>
        <dbReference type="SAM" id="Phobius"/>
    </source>
</evidence>
<comment type="caution">
    <text evidence="2">The sequence shown here is derived from an EMBL/GenBank/DDBJ whole genome shotgun (WGS) entry which is preliminary data.</text>
</comment>
<evidence type="ECO:0008006" key="4">
    <source>
        <dbReference type="Google" id="ProtNLM"/>
    </source>
</evidence>
<evidence type="ECO:0000313" key="3">
    <source>
        <dbReference type="Proteomes" id="UP000093309"/>
    </source>
</evidence>
<keyword evidence="1" id="KW-1133">Transmembrane helix</keyword>
<evidence type="ECO:0000313" key="2">
    <source>
        <dbReference type="EMBL" id="OCT14146.1"/>
    </source>
</evidence>
<accession>A0A1C1A0S3</accession>
<feature type="transmembrane region" description="Helical" evidence="1">
    <location>
        <begin position="32"/>
        <end position="50"/>
    </location>
</feature>
<dbReference type="STRING" id="512399.A8709_25205"/>
<proteinExistence type="predicted"/>